<dbReference type="EC" id="3.2.1.15" evidence="11"/>
<reference evidence="12" key="1">
    <citation type="journal article" date="2018" name="Nat. Plants">
        <title>Whole-genome landscape of Medicago truncatula symbiotic genes.</title>
        <authorList>
            <person name="Pecrix Y."/>
            <person name="Staton S.E."/>
            <person name="Sallet E."/>
            <person name="Lelandais-Briere C."/>
            <person name="Moreau S."/>
            <person name="Carrere S."/>
            <person name="Blein T."/>
            <person name="Jardinaud M.F."/>
            <person name="Latrasse D."/>
            <person name="Zouine M."/>
            <person name="Zahm M."/>
            <person name="Kreplak J."/>
            <person name="Mayjonade B."/>
            <person name="Satge C."/>
            <person name="Perez M."/>
            <person name="Cauet S."/>
            <person name="Marande W."/>
            <person name="Chantry-Darmon C."/>
            <person name="Lopez-Roques C."/>
            <person name="Bouchez O."/>
            <person name="Berard A."/>
            <person name="Debelle F."/>
            <person name="Munos S."/>
            <person name="Bendahmane A."/>
            <person name="Berges H."/>
            <person name="Niebel A."/>
            <person name="Buitink J."/>
            <person name="Frugier F."/>
            <person name="Benhamed M."/>
            <person name="Crespi M."/>
            <person name="Gouzy J."/>
            <person name="Gamas P."/>
        </authorList>
    </citation>
    <scope>NUCLEOTIDE SEQUENCE [LARGE SCALE GENOMIC DNA]</scope>
    <source>
        <strain evidence="12">cv. Jemalong A17</strain>
    </source>
</reference>
<sequence length="204" mass="22786">MWKGVDQDFKNADKFLKTIDLSSNHLTGEIPSEVQYLIGLISLNLSRNNLSGEIISNIGNFKLLEFLDLSRNCLSGRIPSSIARIDRLAMLDLSNNQLCGNIPIGTQLQSFNASSFEGNSNLCGEPLDRKCPEEDPSKHQVPTTDAGDDDNSIFLEALYMSMGIGFFTGFVGLVGSMLLLPSWRETYSRFLNTLILKVIMWWKQ</sequence>
<comment type="similarity">
    <text evidence="2">Belongs to the RLP family.</text>
</comment>
<keyword evidence="11" id="KW-0378">Hydrolase</keyword>
<gene>
    <name evidence="11" type="ORF">MtrunA17_Chr1g0202011</name>
</gene>
<dbReference type="InterPro" id="IPR032675">
    <property type="entry name" value="LRR_dom_sf"/>
</dbReference>
<evidence type="ECO:0000256" key="7">
    <source>
        <dbReference type="ARBA" id="ARBA00023136"/>
    </source>
</evidence>
<evidence type="ECO:0000256" key="10">
    <source>
        <dbReference type="SAM" id="Phobius"/>
    </source>
</evidence>
<keyword evidence="8" id="KW-0325">Glycoprotein</keyword>
<dbReference type="AlphaFoldDB" id="A0A396JY41"/>
<evidence type="ECO:0000256" key="6">
    <source>
        <dbReference type="ARBA" id="ARBA00022989"/>
    </source>
</evidence>
<dbReference type="FunFam" id="3.80.10.10:FF:000111">
    <property type="entry name" value="LRR receptor-like serine/threonine-protein kinase ERECTA"/>
    <property type="match status" value="1"/>
</dbReference>
<evidence type="ECO:0000256" key="8">
    <source>
        <dbReference type="ARBA" id="ARBA00023180"/>
    </source>
</evidence>
<dbReference type="GO" id="GO:0004650">
    <property type="term" value="F:polygalacturonase activity"/>
    <property type="evidence" value="ECO:0007669"/>
    <property type="project" value="UniProtKB-EC"/>
</dbReference>
<evidence type="ECO:0000256" key="4">
    <source>
        <dbReference type="ARBA" id="ARBA00022692"/>
    </source>
</evidence>
<keyword evidence="5" id="KW-0677">Repeat</keyword>
<evidence type="ECO:0000256" key="9">
    <source>
        <dbReference type="SAM" id="MobiDB-lite"/>
    </source>
</evidence>
<evidence type="ECO:0000256" key="5">
    <source>
        <dbReference type="ARBA" id="ARBA00022737"/>
    </source>
</evidence>
<evidence type="ECO:0000256" key="1">
    <source>
        <dbReference type="ARBA" id="ARBA00004167"/>
    </source>
</evidence>
<dbReference type="Gene3D" id="3.80.10.10">
    <property type="entry name" value="Ribonuclease Inhibitor"/>
    <property type="match status" value="1"/>
</dbReference>
<comment type="subcellular location">
    <subcellularLocation>
        <location evidence="1">Membrane</location>
        <topology evidence="1">Single-pass membrane protein</topology>
    </subcellularLocation>
</comment>
<dbReference type="SUPFAM" id="SSF52058">
    <property type="entry name" value="L domain-like"/>
    <property type="match status" value="1"/>
</dbReference>
<evidence type="ECO:0000313" key="11">
    <source>
        <dbReference type="EMBL" id="RHN81701.1"/>
    </source>
</evidence>
<dbReference type="PANTHER" id="PTHR48065:SF18">
    <property type="entry name" value="LRR RECEPTOR-LIKE KINASE FAMILY PROTEIN"/>
    <property type="match status" value="1"/>
</dbReference>
<keyword evidence="6 10" id="KW-1133">Transmembrane helix</keyword>
<keyword evidence="11" id="KW-0326">Glycosidase</keyword>
<dbReference type="EMBL" id="PSQE01000001">
    <property type="protein sequence ID" value="RHN81701.1"/>
    <property type="molecule type" value="Genomic_DNA"/>
</dbReference>
<feature type="transmembrane region" description="Helical" evidence="10">
    <location>
        <begin position="158"/>
        <end position="180"/>
    </location>
</feature>
<name>A0A396JY41_MEDTR</name>
<evidence type="ECO:0000256" key="2">
    <source>
        <dbReference type="ARBA" id="ARBA00009592"/>
    </source>
</evidence>
<dbReference type="PRINTS" id="PR00019">
    <property type="entry name" value="LEURICHRPT"/>
</dbReference>
<feature type="compositionally biased region" description="Basic and acidic residues" evidence="9">
    <location>
        <begin position="128"/>
        <end position="138"/>
    </location>
</feature>
<evidence type="ECO:0000313" key="12">
    <source>
        <dbReference type="Proteomes" id="UP000265566"/>
    </source>
</evidence>
<dbReference type="PANTHER" id="PTHR48065">
    <property type="entry name" value="OS10G0469600 PROTEIN"/>
    <property type="match status" value="1"/>
</dbReference>
<dbReference type="Proteomes" id="UP000265566">
    <property type="component" value="Chromosome 1"/>
</dbReference>
<dbReference type="GO" id="GO:0016020">
    <property type="term" value="C:membrane"/>
    <property type="evidence" value="ECO:0007669"/>
    <property type="project" value="UniProtKB-SubCell"/>
</dbReference>
<proteinExistence type="inferred from homology"/>
<organism evidence="11 12">
    <name type="scientific">Medicago truncatula</name>
    <name type="common">Barrel medic</name>
    <name type="synonym">Medicago tribuloides</name>
    <dbReference type="NCBI Taxonomy" id="3880"/>
    <lineage>
        <taxon>Eukaryota</taxon>
        <taxon>Viridiplantae</taxon>
        <taxon>Streptophyta</taxon>
        <taxon>Embryophyta</taxon>
        <taxon>Tracheophyta</taxon>
        <taxon>Spermatophyta</taxon>
        <taxon>Magnoliopsida</taxon>
        <taxon>eudicotyledons</taxon>
        <taxon>Gunneridae</taxon>
        <taxon>Pentapetalae</taxon>
        <taxon>rosids</taxon>
        <taxon>fabids</taxon>
        <taxon>Fabales</taxon>
        <taxon>Fabaceae</taxon>
        <taxon>Papilionoideae</taxon>
        <taxon>50 kb inversion clade</taxon>
        <taxon>NPAAA clade</taxon>
        <taxon>Hologalegina</taxon>
        <taxon>IRL clade</taxon>
        <taxon>Trifolieae</taxon>
        <taxon>Medicago</taxon>
    </lineage>
</organism>
<feature type="region of interest" description="Disordered" evidence="9">
    <location>
        <begin position="128"/>
        <end position="147"/>
    </location>
</feature>
<dbReference type="Pfam" id="PF00560">
    <property type="entry name" value="LRR_1"/>
    <property type="match status" value="4"/>
</dbReference>
<dbReference type="Gramene" id="rna5782">
    <property type="protein sequence ID" value="RHN81701.1"/>
    <property type="gene ID" value="gene5782"/>
</dbReference>
<dbReference type="InterPro" id="IPR001611">
    <property type="entry name" value="Leu-rich_rpt"/>
</dbReference>
<evidence type="ECO:0000256" key="3">
    <source>
        <dbReference type="ARBA" id="ARBA00022614"/>
    </source>
</evidence>
<keyword evidence="4 10" id="KW-0812">Transmembrane</keyword>
<comment type="caution">
    <text evidence="11">The sequence shown here is derived from an EMBL/GenBank/DDBJ whole genome shotgun (WGS) entry which is preliminary data.</text>
</comment>
<keyword evidence="7 10" id="KW-0472">Membrane</keyword>
<keyword evidence="3" id="KW-0433">Leucine-rich repeat</keyword>
<accession>A0A396JY41</accession>
<protein>
    <submittedName>
        <fullName evidence="11">Putative polygalacturonase</fullName>
        <ecNumber evidence="11">3.2.1.15</ecNumber>
    </submittedName>
</protein>